<dbReference type="AlphaFoldDB" id="A0A098ERL1"/>
<keyword evidence="1" id="KW-0472">Membrane</keyword>
<dbReference type="Proteomes" id="UP000043699">
    <property type="component" value="Unassembled WGS sequence"/>
</dbReference>
<dbReference type="RefSeq" id="WP_052653051.1">
    <property type="nucleotide sequence ID" value="NZ_CCXS01000001.1"/>
</dbReference>
<dbReference type="STRING" id="1499687.BN1080_02943"/>
<dbReference type="Pfam" id="PF04854">
    <property type="entry name" value="DUF624"/>
    <property type="match status" value="1"/>
</dbReference>
<accession>A0A098ERL1</accession>
<feature type="transmembrane region" description="Helical" evidence="1">
    <location>
        <begin position="110"/>
        <end position="133"/>
    </location>
</feature>
<feature type="transmembrane region" description="Helical" evidence="1">
    <location>
        <begin position="174"/>
        <end position="196"/>
    </location>
</feature>
<proteinExistence type="predicted"/>
<protein>
    <recommendedName>
        <fullName evidence="4">Membrane protein YesL</fullName>
    </recommendedName>
</protein>
<dbReference type="EMBL" id="CCXS01000001">
    <property type="protein sequence ID" value="CEG23936.1"/>
    <property type="molecule type" value="Genomic_DNA"/>
</dbReference>
<feature type="transmembrane region" description="Helical" evidence="1">
    <location>
        <begin position="78"/>
        <end position="98"/>
    </location>
</feature>
<reference evidence="2 3" key="1">
    <citation type="submission" date="2014-09" db="EMBL/GenBank/DDBJ databases">
        <authorList>
            <person name="Urmite Genomes Urmite Genomes"/>
        </authorList>
    </citation>
    <scope>NUCLEOTIDE SEQUENCE [LARGE SCALE GENOMIC DNA]</scope>
    <source>
        <strain evidence="2 3">ES2</strain>
    </source>
</reference>
<feature type="transmembrane region" description="Helical" evidence="1">
    <location>
        <begin position="145"/>
        <end position="168"/>
    </location>
</feature>
<gene>
    <name evidence="2" type="ORF">BN1080_02943</name>
</gene>
<name>A0A098ERL1_9BACL</name>
<feature type="transmembrane region" description="Helical" evidence="1">
    <location>
        <begin position="23"/>
        <end position="46"/>
    </location>
</feature>
<keyword evidence="1" id="KW-1133">Transmembrane helix</keyword>
<dbReference type="InterPro" id="IPR006938">
    <property type="entry name" value="DUF624"/>
</dbReference>
<evidence type="ECO:0000313" key="3">
    <source>
        <dbReference type="Proteomes" id="UP000043699"/>
    </source>
</evidence>
<evidence type="ECO:0000313" key="2">
    <source>
        <dbReference type="EMBL" id="CEG23936.1"/>
    </source>
</evidence>
<dbReference type="OrthoDB" id="2182676at2"/>
<keyword evidence="3" id="KW-1185">Reference proteome</keyword>
<keyword evidence="1" id="KW-0812">Transmembrane</keyword>
<evidence type="ECO:0008006" key="4">
    <source>
        <dbReference type="Google" id="ProtNLM"/>
    </source>
</evidence>
<organism evidence="2 3">
    <name type="scientific">Planococcus massiliensis</name>
    <dbReference type="NCBI Taxonomy" id="1499687"/>
    <lineage>
        <taxon>Bacteria</taxon>
        <taxon>Bacillati</taxon>
        <taxon>Bacillota</taxon>
        <taxon>Bacilli</taxon>
        <taxon>Bacillales</taxon>
        <taxon>Caryophanaceae</taxon>
        <taxon>Planococcus</taxon>
    </lineage>
</organism>
<evidence type="ECO:0000256" key="1">
    <source>
        <dbReference type="SAM" id="Phobius"/>
    </source>
</evidence>
<sequence>MNSTKNTVYQITEWITRFAYLNLLWVVFTLAGAIVLGLFPATTAMFSVCRKWLRGQTDVPVFRTFWDYYRKDFAKSNVMGLVVWLLLALIAADVFYLLTLDTAHLTWTSIPLFAFMLLVALFLFYLFPTFVHFDIRVPQVLKNAFLIMLIHPLHSLLILLCLVPLFLIMQALPALAFIFGASSYAFITMWISLNAFNKTTAKTASSLPE</sequence>